<evidence type="ECO:0000256" key="3">
    <source>
        <dbReference type="SAM" id="MobiDB-lite"/>
    </source>
</evidence>
<dbReference type="InParanoid" id="A0A409VIT7"/>
<dbReference type="AlphaFoldDB" id="A0A409VIT7"/>
<dbReference type="FunCoup" id="A0A409VIT7">
    <property type="interactions" value="108"/>
</dbReference>
<sequence length="318" mass="36746">MLNAKKPLPFPEPTLSDADKKAMEEIGKQIQRAQLLNELSEIKRLEPIYEKRQQFVRKIPKFWITAMLRHAGLALDLKNEEDQRVLQSLVDIAVQRNQTEPRVYNLEFTFSQNPFFEDRILRKKYEFNESSTRKKESADREGFKWTMLDFDWDDDVKALPCKINWKPGKNLSKKYAKVVDEDGDIDELGSFFNWFESDGDAFDIYSQPAAIKMADELSFITGDNGSETTLSRSSTPPDIPHPPAPVVQIPGPLKYVYITFINSGHHTVTVSWEVSSGPTSATQTIQVPPRSEEFYPFEAGKEYELSFKKKRYNPYKEK</sequence>
<dbReference type="GO" id="GO:0005634">
    <property type="term" value="C:nucleus"/>
    <property type="evidence" value="ECO:0007669"/>
    <property type="project" value="InterPro"/>
</dbReference>
<name>A0A409VIT7_9AGAR</name>
<feature type="region of interest" description="Disordered" evidence="3">
    <location>
        <begin position="224"/>
        <end position="243"/>
    </location>
</feature>
<evidence type="ECO:0000256" key="2">
    <source>
        <dbReference type="RuleBase" id="RU003876"/>
    </source>
</evidence>
<dbReference type="OrthoDB" id="19419at2759"/>
<reference evidence="4 5" key="1">
    <citation type="journal article" date="2018" name="Evol. Lett.">
        <title>Horizontal gene cluster transfer increased hallucinogenic mushroom diversity.</title>
        <authorList>
            <person name="Reynolds H.T."/>
            <person name="Vijayakumar V."/>
            <person name="Gluck-Thaler E."/>
            <person name="Korotkin H.B."/>
            <person name="Matheny P.B."/>
            <person name="Slot J.C."/>
        </authorList>
    </citation>
    <scope>NUCLEOTIDE SEQUENCE [LARGE SCALE GENOMIC DNA]</scope>
    <source>
        <strain evidence="4 5">SRW20</strain>
    </source>
</reference>
<dbReference type="InterPro" id="IPR037231">
    <property type="entry name" value="NAP-like_sf"/>
</dbReference>
<keyword evidence="5" id="KW-1185">Reference proteome</keyword>
<dbReference type="Pfam" id="PF00956">
    <property type="entry name" value="NAP"/>
    <property type="match status" value="1"/>
</dbReference>
<accession>A0A409VIT7</accession>
<feature type="compositionally biased region" description="Polar residues" evidence="3">
    <location>
        <begin position="224"/>
        <end position="235"/>
    </location>
</feature>
<dbReference type="Proteomes" id="UP000284706">
    <property type="component" value="Unassembled WGS sequence"/>
</dbReference>
<dbReference type="GO" id="GO:0006334">
    <property type="term" value="P:nucleosome assembly"/>
    <property type="evidence" value="ECO:0007669"/>
    <property type="project" value="InterPro"/>
</dbReference>
<evidence type="ECO:0000313" key="5">
    <source>
        <dbReference type="Proteomes" id="UP000284706"/>
    </source>
</evidence>
<dbReference type="PANTHER" id="PTHR11875">
    <property type="entry name" value="TESTIS-SPECIFIC Y-ENCODED PROTEIN"/>
    <property type="match status" value="1"/>
</dbReference>
<evidence type="ECO:0000313" key="4">
    <source>
        <dbReference type="EMBL" id="PPQ66170.1"/>
    </source>
</evidence>
<dbReference type="EMBL" id="NHYE01005637">
    <property type="protein sequence ID" value="PPQ66170.1"/>
    <property type="molecule type" value="Genomic_DNA"/>
</dbReference>
<gene>
    <name evidence="4" type="ORF">CVT26_010893</name>
</gene>
<dbReference type="InterPro" id="IPR002164">
    <property type="entry name" value="NAP_family"/>
</dbReference>
<dbReference type="STRING" id="231916.A0A409VIT7"/>
<dbReference type="Gene3D" id="3.30.1120.90">
    <property type="entry name" value="Nucleosome assembly protein"/>
    <property type="match status" value="1"/>
</dbReference>
<proteinExistence type="inferred from homology"/>
<protein>
    <submittedName>
        <fullName evidence="4">Uncharacterized protein</fullName>
    </submittedName>
</protein>
<comment type="similarity">
    <text evidence="1 2">Belongs to the nucleosome assembly protein (NAP) family.</text>
</comment>
<comment type="caution">
    <text evidence="4">The sequence shown here is derived from an EMBL/GenBank/DDBJ whole genome shotgun (WGS) entry which is preliminary data.</text>
</comment>
<organism evidence="4 5">
    <name type="scientific">Gymnopilus dilepis</name>
    <dbReference type="NCBI Taxonomy" id="231916"/>
    <lineage>
        <taxon>Eukaryota</taxon>
        <taxon>Fungi</taxon>
        <taxon>Dikarya</taxon>
        <taxon>Basidiomycota</taxon>
        <taxon>Agaricomycotina</taxon>
        <taxon>Agaricomycetes</taxon>
        <taxon>Agaricomycetidae</taxon>
        <taxon>Agaricales</taxon>
        <taxon>Agaricineae</taxon>
        <taxon>Hymenogastraceae</taxon>
        <taxon>Gymnopilus</taxon>
    </lineage>
</organism>
<dbReference type="SUPFAM" id="SSF143113">
    <property type="entry name" value="NAP-like"/>
    <property type="match status" value="1"/>
</dbReference>
<evidence type="ECO:0000256" key="1">
    <source>
        <dbReference type="ARBA" id="ARBA00009947"/>
    </source>
</evidence>